<keyword evidence="3" id="KW-0175">Coiled coil</keyword>
<dbReference type="AlphaFoldDB" id="A0A180GE51"/>
<evidence type="ECO:0000256" key="3">
    <source>
        <dbReference type="SAM" id="Coils"/>
    </source>
</evidence>
<keyword evidence="2" id="KW-0479">Metal-binding</keyword>
<organism evidence="6">
    <name type="scientific">Puccinia triticina (isolate 1-1 / race 1 (BBBD))</name>
    <name type="common">Brown leaf rust fungus</name>
    <dbReference type="NCBI Taxonomy" id="630390"/>
    <lineage>
        <taxon>Eukaryota</taxon>
        <taxon>Fungi</taxon>
        <taxon>Dikarya</taxon>
        <taxon>Basidiomycota</taxon>
        <taxon>Pucciniomycotina</taxon>
        <taxon>Pucciniomycetes</taxon>
        <taxon>Pucciniales</taxon>
        <taxon>Pucciniaceae</taxon>
        <taxon>Puccinia</taxon>
    </lineage>
</organism>
<feature type="region of interest" description="Disordered" evidence="4">
    <location>
        <begin position="110"/>
        <end position="150"/>
    </location>
</feature>
<protein>
    <submittedName>
        <fullName evidence="7">CCHC-type domain-containing protein</fullName>
    </submittedName>
</protein>
<evidence type="ECO:0000313" key="8">
    <source>
        <dbReference type="Proteomes" id="UP000005240"/>
    </source>
</evidence>
<dbReference type="EnsemblFungi" id="PTTG_10142-t43_1">
    <property type="protein sequence ID" value="PTTG_10142-t43_1-p1"/>
    <property type="gene ID" value="PTTG_10142"/>
</dbReference>
<name>A0A180GE51_PUCT1</name>
<feature type="compositionally biased region" description="Polar residues" evidence="4">
    <location>
        <begin position="60"/>
        <end position="76"/>
    </location>
</feature>
<feature type="region of interest" description="Disordered" evidence="4">
    <location>
        <begin position="1"/>
        <end position="46"/>
    </location>
</feature>
<dbReference type="Gene3D" id="4.10.60.10">
    <property type="entry name" value="Zinc finger, CCHC-type"/>
    <property type="match status" value="1"/>
</dbReference>
<dbReference type="GO" id="GO:0008270">
    <property type="term" value="F:zinc ion binding"/>
    <property type="evidence" value="ECO:0007669"/>
    <property type="project" value="UniProtKB-KW"/>
</dbReference>
<evidence type="ECO:0000259" key="5">
    <source>
        <dbReference type="PROSITE" id="PS50158"/>
    </source>
</evidence>
<dbReference type="EMBL" id="ADAS02000089">
    <property type="protein sequence ID" value="OAV91006.1"/>
    <property type="molecule type" value="Genomic_DNA"/>
</dbReference>
<dbReference type="VEuPathDB" id="FungiDB:PTTG_10142"/>
<evidence type="ECO:0000256" key="1">
    <source>
        <dbReference type="ARBA" id="ARBA00022664"/>
    </source>
</evidence>
<feature type="compositionally biased region" description="Polar residues" evidence="4">
    <location>
        <begin position="26"/>
        <end position="38"/>
    </location>
</feature>
<dbReference type="PROSITE" id="PS50158">
    <property type="entry name" value="ZF_CCHC"/>
    <property type="match status" value="1"/>
</dbReference>
<feature type="compositionally biased region" description="Low complexity" evidence="4">
    <location>
        <begin position="128"/>
        <end position="142"/>
    </location>
</feature>
<reference evidence="6" key="1">
    <citation type="submission" date="2009-11" db="EMBL/GenBank/DDBJ databases">
        <authorList>
            <consortium name="The Broad Institute Genome Sequencing Platform"/>
            <person name="Ward D."/>
            <person name="Feldgarden M."/>
            <person name="Earl A."/>
            <person name="Young S.K."/>
            <person name="Zeng Q."/>
            <person name="Koehrsen M."/>
            <person name="Alvarado L."/>
            <person name="Berlin A."/>
            <person name="Bochicchio J."/>
            <person name="Borenstein D."/>
            <person name="Chapman S.B."/>
            <person name="Chen Z."/>
            <person name="Engels R."/>
            <person name="Freedman E."/>
            <person name="Gellesch M."/>
            <person name="Goldberg J."/>
            <person name="Griggs A."/>
            <person name="Gujja S."/>
            <person name="Heilman E."/>
            <person name="Heiman D."/>
            <person name="Hepburn T."/>
            <person name="Howarth C."/>
            <person name="Jen D."/>
            <person name="Larson L."/>
            <person name="Lewis B."/>
            <person name="Mehta T."/>
            <person name="Park D."/>
            <person name="Pearson M."/>
            <person name="Roberts A."/>
            <person name="Saif S."/>
            <person name="Shea T."/>
            <person name="Shenoy N."/>
            <person name="Sisk P."/>
            <person name="Stolte C."/>
            <person name="Sykes S."/>
            <person name="Thomson T."/>
            <person name="Walk T."/>
            <person name="White J."/>
            <person name="Yandava C."/>
            <person name="Izard J."/>
            <person name="Baranova O.V."/>
            <person name="Blanton J.M."/>
            <person name="Tanner A.C."/>
            <person name="Dewhirst F.E."/>
            <person name="Haas B."/>
            <person name="Nusbaum C."/>
            <person name="Birren B."/>
        </authorList>
    </citation>
    <scope>NUCLEOTIDE SEQUENCE [LARGE SCALE GENOMIC DNA]</scope>
    <source>
        <strain evidence="6">1-1 BBBD Race 1</strain>
    </source>
</reference>
<accession>A0A180GE51</accession>
<reference evidence="6" key="2">
    <citation type="submission" date="2016-05" db="EMBL/GenBank/DDBJ databases">
        <title>Comparative analysis highlights variable genome content of wheat rusts and divergence of the mating loci.</title>
        <authorList>
            <person name="Cuomo C.A."/>
            <person name="Bakkeren G."/>
            <person name="Szabo L."/>
            <person name="Khalil H."/>
            <person name="Joly D."/>
            <person name="Goldberg J."/>
            <person name="Young S."/>
            <person name="Zeng Q."/>
            <person name="Fellers J."/>
        </authorList>
    </citation>
    <scope>NUCLEOTIDE SEQUENCE [LARGE SCALE GENOMIC DNA]</scope>
    <source>
        <strain evidence="6">1-1 BBBD Race 1</strain>
    </source>
</reference>
<proteinExistence type="predicted"/>
<feature type="domain" description="CCHC-type" evidence="5">
    <location>
        <begin position="445"/>
        <end position="461"/>
    </location>
</feature>
<evidence type="ECO:0000313" key="7">
    <source>
        <dbReference type="EnsemblFungi" id="PTTG_10142-t43_1-p1"/>
    </source>
</evidence>
<feature type="coiled-coil region" evidence="3">
    <location>
        <begin position="159"/>
        <end position="186"/>
    </location>
</feature>
<dbReference type="GO" id="GO:0006397">
    <property type="term" value="P:mRNA processing"/>
    <property type="evidence" value="ECO:0007669"/>
    <property type="project" value="UniProtKB-KW"/>
</dbReference>
<keyword evidence="8" id="KW-1185">Reference proteome</keyword>
<keyword evidence="2" id="KW-0863">Zinc-finger</keyword>
<reference evidence="7" key="4">
    <citation type="submission" date="2025-05" db="UniProtKB">
        <authorList>
            <consortium name="EnsemblFungi"/>
        </authorList>
    </citation>
    <scope>IDENTIFICATION</scope>
    <source>
        <strain evidence="7">isolate 1-1 / race 1 (BBBD)</strain>
    </source>
</reference>
<evidence type="ECO:0000256" key="4">
    <source>
        <dbReference type="SAM" id="MobiDB-lite"/>
    </source>
</evidence>
<feature type="region of interest" description="Disordered" evidence="4">
    <location>
        <begin position="59"/>
        <end position="78"/>
    </location>
</feature>
<keyword evidence="1" id="KW-0507">mRNA processing</keyword>
<dbReference type="Proteomes" id="UP000005240">
    <property type="component" value="Unassembled WGS sequence"/>
</dbReference>
<reference evidence="7 8" key="3">
    <citation type="journal article" date="2017" name="G3 (Bethesda)">
        <title>Comparative analysis highlights variable genome content of wheat rusts and divergence of the mating loci.</title>
        <authorList>
            <person name="Cuomo C.A."/>
            <person name="Bakkeren G."/>
            <person name="Khalil H.B."/>
            <person name="Panwar V."/>
            <person name="Joly D."/>
            <person name="Linning R."/>
            <person name="Sakthikumar S."/>
            <person name="Song X."/>
            <person name="Adiconis X."/>
            <person name="Fan L."/>
            <person name="Goldberg J.M."/>
            <person name="Levin J.Z."/>
            <person name="Young S."/>
            <person name="Zeng Q."/>
            <person name="Anikster Y."/>
            <person name="Bruce M."/>
            <person name="Wang M."/>
            <person name="Yin C."/>
            <person name="McCallum B."/>
            <person name="Szabo L.J."/>
            <person name="Hulbert S."/>
            <person name="Chen X."/>
            <person name="Fellers J.P."/>
        </authorList>
    </citation>
    <scope>NUCLEOTIDE SEQUENCE</scope>
    <source>
        <strain evidence="8">Isolate 1-1 / race 1 (BBBD)</strain>
        <strain evidence="7">isolate 1-1 / race 1 (BBBD)</strain>
    </source>
</reference>
<dbReference type="GO" id="GO:0003676">
    <property type="term" value="F:nucleic acid binding"/>
    <property type="evidence" value="ECO:0007669"/>
    <property type="project" value="InterPro"/>
</dbReference>
<dbReference type="InterPro" id="IPR036875">
    <property type="entry name" value="Znf_CCHC_sf"/>
</dbReference>
<evidence type="ECO:0000313" key="6">
    <source>
        <dbReference type="EMBL" id="OAV91006.1"/>
    </source>
</evidence>
<gene>
    <name evidence="6" type="ORF">PTTG_10142</name>
</gene>
<dbReference type="SMART" id="SM00343">
    <property type="entry name" value="ZnF_C2HC"/>
    <property type="match status" value="1"/>
</dbReference>
<keyword evidence="2" id="KW-0862">Zinc</keyword>
<evidence type="ECO:0000256" key="2">
    <source>
        <dbReference type="PROSITE-ProRule" id="PRU00047"/>
    </source>
</evidence>
<dbReference type="InterPro" id="IPR001878">
    <property type="entry name" value="Znf_CCHC"/>
</dbReference>
<dbReference type="SUPFAM" id="SSF57756">
    <property type="entry name" value="Retrovirus zinc finger-like domains"/>
    <property type="match status" value="1"/>
</dbReference>
<dbReference type="Pfam" id="PF00098">
    <property type="entry name" value="zf-CCHC"/>
    <property type="match status" value="1"/>
</dbReference>
<sequence>MSDNKPPSGRFPTPRSANRLGPIPGLQSTRVTPANPTLKSVLGPQIPSTDFFRRRIGRVSSDNSHGTGPSNNNLGARTSAYFNVGKGKEAEISDDFPEETTFQPRITNRTIGSSATNWRRTEPAPHLATASTSQSTAAAPTTGRDTPHDQGDIASLVAEMRLQRESDEARREDERLRRQADKVRTQARWDLDEDSKISTIISAAIKDFAADDILKPDGSNIRRWEQALSACASKRFRNAYFYTPGEHEITIPYHERIALGIIQSSVHPDLSFDILNLASSADVCAHLTSKFRIVNRARQLQAWEKLKAISLSDYTSAAEVLADFDQCARTFMEQGIDLTWDTIRSLILQGNLRDSLRSSVDRKIDLFMETHDLTAPAPIEVLRYWDAARAEANLAGPSGRAESSSMNMTLASRTMSSVSGPSPDAISGAQEHDEVTAMAINKPPRCYICQQIGHMSSECPDDRRTI</sequence>
<dbReference type="OrthoDB" id="3863715at2759"/>
<feature type="non-terminal residue" evidence="6">
    <location>
        <position position="466"/>
    </location>
</feature>